<evidence type="ECO:0000313" key="2">
    <source>
        <dbReference type="Proteomes" id="UP000267945"/>
    </source>
</evidence>
<dbReference type="EMBL" id="CP019581">
    <property type="protein sequence ID" value="AZK91690.1"/>
    <property type="molecule type" value="Genomic_DNA"/>
</dbReference>
<organism evidence="1 2">
    <name type="scientific">Lactobacillus helveticus</name>
    <name type="common">Lactobacillus suntoryeus</name>
    <dbReference type="NCBI Taxonomy" id="1587"/>
    <lineage>
        <taxon>Bacteria</taxon>
        <taxon>Bacillati</taxon>
        <taxon>Bacillota</taxon>
        <taxon>Bacilli</taxon>
        <taxon>Lactobacillales</taxon>
        <taxon>Lactobacillaceae</taxon>
        <taxon>Lactobacillus</taxon>
    </lineage>
</organism>
<accession>A0A3Q8SNI7</accession>
<name>A0A3Q8SNI7_LACHE</name>
<dbReference type="Proteomes" id="UP000267945">
    <property type="component" value="Chromosome"/>
</dbReference>
<evidence type="ECO:0000313" key="1">
    <source>
        <dbReference type="EMBL" id="AZK91690.1"/>
    </source>
</evidence>
<dbReference type="GeneID" id="99757596"/>
<sequence length="135" mass="14975">MEKIVIIIISLVLILLGILQLYLTYRYSQNIKKLKIRPTTAPFAIWSGVVFGIFFIVFPILVMIGNVKAISNAGHVMSIIGGILFWIAAIFALVRANKMRKQLKTQNKPLTSSWQVIATYAIVIAAVIMGLCAIL</sequence>
<reference evidence="1 2" key="1">
    <citation type="submission" date="2017-02" db="EMBL/GenBank/DDBJ databases">
        <title>Complete genome sequence of Lactobacillus helveticus.</title>
        <authorList>
            <person name="Kim J.F."/>
            <person name="Chung Y."/>
            <person name="Kwak M."/>
        </authorList>
    </citation>
    <scope>NUCLEOTIDE SEQUENCE [LARGE SCALE GENOMIC DNA]</scope>
    <source>
        <strain evidence="1 2">LH5</strain>
    </source>
</reference>
<protein>
    <submittedName>
        <fullName evidence="1">Uncharacterized protein</fullName>
    </submittedName>
</protein>
<proteinExistence type="predicted"/>
<dbReference type="RefSeq" id="WP_014919616.1">
    <property type="nucleotide sequence ID" value="NZ_CP019581.1"/>
</dbReference>
<gene>
    <name evidence="1" type="ORF">LH5_01450</name>
</gene>
<dbReference type="AlphaFoldDB" id="A0A3Q8SNI7"/>